<evidence type="ECO:0000313" key="1">
    <source>
        <dbReference type="EMBL" id="JAP92151.1"/>
    </source>
</evidence>
<feature type="non-terminal residue" evidence="1">
    <location>
        <position position="1"/>
    </location>
</feature>
<proteinExistence type="predicted"/>
<dbReference type="EMBL" id="GDID01004455">
    <property type="protein sequence ID" value="JAP92151.1"/>
    <property type="molecule type" value="Transcribed_RNA"/>
</dbReference>
<sequence>INDGGVANSSLQQVFNPPTPQVQQSNKEIAWQQLSSVLSEQTRQMFEVQKNIHKGKLVHWSGQLISVQSNHVQIKMNPSIYNQADIRLIFDKNIDLSIFSQLQNQMVDFVGEIIQIDLILSLQFKNYDIYSQRNLSQQQRQVVDSLLPTSSQPTQLLSQLQNSPSWLEFLIDSAPNTYQLYLKSFQKNLVVFHLKNEKNTLKCDGQTFKIINLNGQKLKNNCLYEIYGQINENEEGVIKIAMMQLKEVKKFDVLPNKICMPEEQREKLIFYQQQAQNQKKSLMALLRQSTKEEEVQLFKVEKMSTQNRILNNLVNKEAVLVGEDQDMMFV</sequence>
<dbReference type="AlphaFoldDB" id="A0A146K9G8"/>
<protein>
    <submittedName>
        <fullName evidence="1">Uncharacterized protein</fullName>
    </submittedName>
</protein>
<name>A0A146K9G8_9EUKA</name>
<accession>A0A146K9G8</accession>
<reference evidence="1" key="1">
    <citation type="submission" date="2015-07" db="EMBL/GenBank/DDBJ databases">
        <title>Adaptation to a free-living lifestyle via gene acquisitions in the diplomonad Trepomonas sp. PC1.</title>
        <authorList>
            <person name="Xu F."/>
            <person name="Jerlstrom-Hultqvist J."/>
            <person name="Kolisko M."/>
            <person name="Simpson A.G.B."/>
            <person name="Roger A.J."/>
            <person name="Svard S.G."/>
            <person name="Andersson J.O."/>
        </authorList>
    </citation>
    <scope>NUCLEOTIDE SEQUENCE</scope>
    <source>
        <strain evidence="1">PC1</strain>
    </source>
</reference>
<gene>
    <name evidence="1" type="ORF">TPC1_15998</name>
</gene>
<organism evidence="1">
    <name type="scientific">Trepomonas sp. PC1</name>
    <dbReference type="NCBI Taxonomy" id="1076344"/>
    <lineage>
        <taxon>Eukaryota</taxon>
        <taxon>Metamonada</taxon>
        <taxon>Diplomonadida</taxon>
        <taxon>Hexamitidae</taxon>
        <taxon>Hexamitinae</taxon>
        <taxon>Trepomonas</taxon>
    </lineage>
</organism>